<organism evidence="4 5">
    <name type="scientific">Gordonia alkanivorans NBRC 16433</name>
    <dbReference type="NCBI Taxonomy" id="1027371"/>
    <lineage>
        <taxon>Bacteria</taxon>
        <taxon>Bacillati</taxon>
        <taxon>Actinomycetota</taxon>
        <taxon>Actinomycetes</taxon>
        <taxon>Mycobacteriales</taxon>
        <taxon>Gordoniaceae</taxon>
        <taxon>Gordonia</taxon>
    </lineage>
</organism>
<dbReference type="InterPro" id="IPR008462">
    <property type="entry name" value="CsbD"/>
</dbReference>
<evidence type="ECO:0000256" key="2">
    <source>
        <dbReference type="SAM" id="MobiDB-lite"/>
    </source>
</evidence>
<dbReference type="EMBL" id="BACI01000056">
    <property type="protein sequence ID" value="GAA12585.1"/>
    <property type="molecule type" value="Genomic_DNA"/>
</dbReference>
<proteinExistence type="inferred from homology"/>
<evidence type="ECO:0000259" key="3">
    <source>
        <dbReference type="Pfam" id="PF05532"/>
    </source>
</evidence>
<evidence type="ECO:0000313" key="5">
    <source>
        <dbReference type="Proteomes" id="UP000003558"/>
    </source>
</evidence>
<feature type="compositionally biased region" description="Basic and acidic residues" evidence="2">
    <location>
        <begin position="29"/>
        <end position="39"/>
    </location>
</feature>
<dbReference type="Proteomes" id="UP000003558">
    <property type="component" value="Unassembled WGS sequence"/>
</dbReference>
<accession>F9VVF6</accession>
<gene>
    <name evidence="4" type="ORF">GOALK_056_00180</name>
</gene>
<name>F9VVF6_9ACTN</name>
<dbReference type="AlphaFoldDB" id="F9VVF6"/>
<dbReference type="InterPro" id="IPR036629">
    <property type="entry name" value="YjbJ_sf"/>
</dbReference>
<evidence type="ECO:0000256" key="1">
    <source>
        <dbReference type="ARBA" id="ARBA00009129"/>
    </source>
</evidence>
<dbReference type="Gene3D" id="1.10.1470.10">
    <property type="entry name" value="YjbJ"/>
    <property type="match status" value="1"/>
</dbReference>
<sequence>MGTTDDAKNKAEELKGRGKEAAGSLTDDQSLKNEGKGDQAHAQGKQKITEAADAVKGKIDDVKDKLTGH</sequence>
<feature type="domain" description="CsbD-like" evidence="3">
    <location>
        <begin position="5"/>
        <end position="56"/>
    </location>
</feature>
<dbReference type="SUPFAM" id="SSF69047">
    <property type="entry name" value="Hypothetical protein YjbJ"/>
    <property type="match status" value="1"/>
</dbReference>
<dbReference type="GeneID" id="80259435"/>
<comment type="caution">
    <text evidence="4">The sequence shown here is derived from an EMBL/GenBank/DDBJ whole genome shotgun (WGS) entry which is preliminary data.</text>
</comment>
<dbReference type="eggNOG" id="COG3237">
    <property type="taxonomic scope" value="Bacteria"/>
</dbReference>
<dbReference type="Pfam" id="PF05532">
    <property type="entry name" value="CsbD"/>
    <property type="match status" value="1"/>
</dbReference>
<feature type="region of interest" description="Disordered" evidence="2">
    <location>
        <begin position="1"/>
        <end position="51"/>
    </location>
</feature>
<dbReference type="STRING" id="1027371.GOALK_056_00180"/>
<comment type="similarity">
    <text evidence="1">Belongs to the UPF0337 (CsbD) family.</text>
</comment>
<feature type="compositionally biased region" description="Basic and acidic residues" evidence="2">
    <location>
        <begin position="1"/>
        <end position="20"/>
    </location>
</feature>
<dbReference type="RefSeq" id="WP_006358717.1">
    <property type="nucleotide sequence ID" value="NZ_BACI01000056.1"/>
</dbReference>
<reference evidence="4 5" key="1">
    <citation type="submission" date="2011-05" db="EMBL/GenBank/DDBJ databases">
        <title>Whole genome shotgun sequence of Gordonia alkanivorans NBRC 16433.</title>
        <authorList>
            <person name="Hosoyama A."/>
            <person name="Nakamura S."/>
            <person name="Takarada H."/>
            <person name="Tsuchikane K."/>
            <person name="Yamazaki S."/>
            <person name="Fujita N."/>
        </authorList>
    </citation>
    <scope>NUCLEOTIDE SEQUENCE [LARGE SCALE GENOMIC DNA]</scope>
    <source>
        <strain evidence="4 5">NBRC 16433</strain>
    </source>
</reference>
<protein>
    <recommendedName>
        <fullName evidence="3">CsbD-like domain-containing protein</fullName>
    </recommendedName>
</protein>
<evidence type="ECO:0000313" key="4">
    <source>
        <dbReference type="EMBL" id="GAA12585.1"/>
    </source>
</evidence>